<feature type="coiled-coil region" evidence="1">
    <location>
        <begin position="464"/>
        <end position="505"/>
    </location>
</feature>
<dbReference type="AlphaFoldDB" id="A0AAD3B164"/>
<dbReference type="Gene3D" id="3.20.20.140">
    <property type="entry name" value="Metal-dependent hydrolases"/>
    <property type="match status" value="1"/>
</dbReference>
<feature type="domain" description="ATPase AAA-type core" evidence="2">
    <location>
        <begin position="826"/>
        <end position="892"/>
    </location>
</feature>
<dbReference type="InterPro" id="IPR027417">
    <property type="entry name" value="P-loop_NTPase"/>
</dbReference>
<organism evidence="4 5">
    <name type="scientific">Microcystis aeruginosa NIES-3807</name>
    <dbReference type="NCBI Taxonomy" id="2517785"/>
    <lineage>
        <taxon>Bacteria</taxon>
        <taxon>Bacillati</taxon>
        <taxon>Cyanobacteriota</taxon>
        <taxon>Cyanophyceae</taxon>
        <taxon>Oscillatoriophycideae</taxon>
        <taxon>Chroococcales</taxon>
        <taxon>Microcystaceae</taxon>
        <taxon>Microcystis</taxon>
    </lineage>
</organism>
<name>A0AAD3B164_MICAE</name>
<dbReference type="CDD" id="cd00267">
    <property type="entry name" value="ABC_ATPase"/>
    <property type="match status" value="1"/>
</dbReference>
<evidence type="ECO:0000313" key="5">
    <source>
        <dbReference type="Proteomes" id="UP000441080"/>
    </source>
</evidence>
<evidence type="ECO:0000259" key="2">
    <source>
        <dbReference type="Pfam" id="PF13304"/>
    </source>
</evidence>
<dbReference type="InterPro" id="IPR016195">
    <property type="entry name" value="Pol/histidinol_Pase-like"/>
</dbReference>
<proteinExistence type="predicted"/>
<gene>
    <name evidence="4" type="ORF">NIES3807_24540</name>
</gene>
<dbReference type="InterPro" id="IPR038729">
    <property type="entry name" value="Rad50/SbcC_AAA"/>
</dbReference>
<protein>
    <recommendedName>
        <fullName evidence="6">ATPase AAA-type core domain-containing protein</fullName>
    </recommendedName>
</protein>
<feature type="domain" description="Rad50/SbcC-type AAA" evidence="3">
    <location>
        <begin position="342"/>
        <end position="568"/>
    </location>
</feature>
<dbReference type="SUPFAM" id="SSF52540">
    <property type="entry name" value="P-loop containing nucleoside triphosphate hydrolases"/>
    <property type="match status" value="1"/>
</dbReference>
<dbReference type="Proteomes" id="UP000441080">
    <property type="component" value="Unassembled WGS sequence"/>
</dbReference>
<feature type="coiled-coil region" evidence="1">
    <location>
        <begin position="531"/>
        <end position="568"/>
    </location>
</feature>
<dbReference type="InterPro" id="IPR003959">
    <property type="entry name" value="ATPase_AAA_core"/>
</dbReference>
<reference evidence="4 5" key="1">
    <citation type="submission" date="2019-02" db="EMBL/GenBank/DDBJ databases">
        <title>Draft genome sequence of Arthrospira platensis NIES-3807.</title>
        <authorList>
            <person name="Yamaguchi H."/>
            <person name="Suzuki S."/>
            <person name="Kawachi M."/>
        </authorList>
    </citation>
    <scope>NUCLEOTIDE SEQUENCE [LARGE SCALE GENOMIC DNA]</scope>
    <source>
        <strain evidence="4 5">NIES-3807</strain>
    </source>
</reference>
<dbReference type="EMBL" id="BJCK01000038">
    <property type="protein sequence ID" value="GCL59281.1"/>
    <property type="molecule type" value="Genomic_DNA"/>
</dbReference>
<dbReference type="GO" id="GO:0016887">
    <property type="term" value="F:ATP hydrolysis activity"/>
    <property type="evidence" value="ECO:0007669"/>
    <property type="project" value="InterPro"/>
</dbReference>
<dbReference type="Pfam" id="PF13476">
    <property type="entry name" value="AAA_23"/>
    <property type="match status" value="1"/>
</dbReference>
<accession>A0AAD3B164</accession>
<evidence type="ECO:0008006" key="6">
    <source>
        <dbReference type="Google" id="ProtNLM"/>
    </source>
</evidence>
<evidence type="ECO:0000313" key="4">
    <source>
        <dbReference type="EMBL" id="GCL59281.1"/>
    </source>
</evidence>
<evidence type="ECO:0000259" key="3">
    <source>
        <dbReference type="Pfam" id="PF13476"/>
    </source>
</evidence>
<dbReference type="Gene3D" id="3.40.50.300">
    <property type="entry name" value="P-loop containing nucleotide triphosphate hydrolases"/>
    <property type="match status" value="2"/>
</dbReference>
<dbReference type="NCBIfam" id="NF045780">
    <property type="entry name" value="TrlF_fam_ATP"/>
    <property type="match status" value="1"/>
</dbReference>
<evidence type="ECO:0000256" key="1">
    <source>
        <dbReference type="SAM" id="Coils"/>
    </source>
</evidence>
<dbReference type="RefSeq" id="WP_159297483.1">
    <property type="nucleotide sequence ID" value="NZ_BJCK01000038.1"/>
</dbReference>
<dbReference type="SUPFAM" id="SSF89550">
    <property type="entry name" value="PHP domain-like"/>
    <property type="match status" value="1"/>
</dbReference>
<comment type="caution">
    <text evidence="4">The sequence shown here is derived from an EMBL/GenBank/DDBJ whole genome shotgun (WGS) entry which is preliminary data.</text>
</comment>
<sequence length="948" mass="109664">MGQSSKWHIWDFHLHTPCSILNSDFGDAKAPDTWEKYVNQITAKAQKKGIAALGITDYFTIEGYKKVLSFKESVRLGDIFVFPNIEFRVDKIIYSTIYSTRRGSEEPKRLNLHVLISPEIPPQEIEEGFLHDLDFCHEVTPFDPPNTRKLKLNNLIEFGRSLKEQEPSFQDRTDAWVGCMNIVVKTEQIKERLDSRFRGKYLIVLADENLSEMGWQGQDHAVRKQLIQMSHAVFSSNEGTRKFYLGERHSCQDEFINEFKSLKPCFWGCDSHSYNERFLEPDGKRYCWIKAKPSWEGLKQVLYEPDERVRIQPESPEAEKSFFTLESLQISKTELNSSITIDDFSIELNSNLITIIGGRGSGKTALLDIIASCFQEGKKLSNLETSFIYRLYAKKDQTNPTTSPINLSLTFRSQENYRARIGSEEFKPFERSDILYLTQNHFEEYSANPKKLNEHILALVFAHLPDHKASYENKQRDLATLEQEIQNINLKTEQLSKEISEKEEASLNNLEMKRGEKDDITLRISSIEDRQEHSDDAIRILTDKLEELKNKRVRIDEILKSLQQFETRVSDFNLFYRDKVLNLNNQIKSLDNSDSLKELPVDLKDLSTVVEFICNNKRYLEGNKINIEEEVSLKNKEISALEGVSKTIADLRQKLTALNFDIHATETEISEINQKKKTVSDLNSQRIELYANMLQKMLSIKLFFQKILDEFEKGKDEILSNLKFSAFIDLRGKAQYIQQLADKLDNRTHSQDELERLLANVFVSIDTLFGKTEEQILGDFIEVAKEIESKTEKLRLKRSVASSDYLNTIFKRFFDLGVEIRFNHKSIDSLSMGERAIVLLKILLSLDDRPLLIDQPEEHLDNRFIFNELVPAFRSAKRRRQILIATHNANLVVNTDAEQIIVAESDAGLIKYSCGAIEDSSIRDKITQLLEGGELAFKKREEKYGYKF</sequence>
<keyword evidence="1" id="KW-0175">Coiled coil</keyword>
<dbReference type="Pfam" id="PF13304">
    <property type="entry name" value="AAA_21"/>
    <property type="match status" value="1"/>
</dbReference>
<dbReference type="InterPro" id="IPR054787">
    <property type="entry name" value="TrlF_ATPase"/>
</dbReference>
<dbReference type="GO" id="GO:0006302">
    <property type="term" value="P:double-strand break repair"/>
    <property type="evidence" value="ECO:0007669"/>
    <property type="project" value="InterPro"/>
</dbReference>